<dbReference type="GeneID" id="28857468"/>
<comment type="caution">
    <text evidence="1">The sequence shown here is derived from an EMBL/GenBank/DDBJ whole genome shotgun (WGS) entry which is preliminary data.</text>
</comment>
<sequence>MWRAEPSGFNQLRVDYTLYNSLQDMNEMIVRSLSWKCRWAEQLHRAWCRPVTASRLTTSPRQSCKWGTRCISSFNRVICSDQPNTWPHHFRQIASLLVHRAQLARAGCDDMQLNCWIFQITSPLCLMHSVQVPDVSESRLTCR</sequence>
<protein>
    <submittedName>
        <fullName evidence="1">Uncharacterized protein</fullName>
    </submittedName>
</protein>
<dbReference type="EMBL" id="LSBJ02000003">
    <property type="protein sequence ID" value="OAQ67679.2"/>
    <property type="molecule type" value="Genomic_DNA"/>
</dbReference>
<accession>A0A179FRN0</accession>
<evidence type="ECO:0000313" key="2">
    <source>
        <dbReference type="Proteomes" id="UP000078397"/>
    </source>
</evidence>
<proteinExistence type="predicted"/>
<reference evidence="1 2" key="1">
    <citation type="journal article" date="2016" name="PLoS Pathog.">
        <title>Biosynthesis of antibiotic leucinostatins in bio-control fungus Purpureocillium lilacinum and their inhibition on phytophthora revealed by genome mining.</title>
        <authorList>
            <person name="Wang G."/>
            <person name="Liu Z."/>
            <person name="Lin R."/>
            <person name="Li E."/>
            <person name="Mao Z."/>
            <person name="Ling J."/>
            <person name="Yang Y."/>
            <person name="Yin W.B."/>
            <person name="Xie B."/>
        </authorList>
    </citation>
    <scope>NUCLEOTIDE SEQUENCE [LARGE SCALE GENOMIC DNA]</scope>
    <source>
        <strain evidence="1">170</strain>
    </source>
</reference>
<dbReference type="RefSeq" id="XP_018144529.2">
    <property type="nucleotide sequence ID" value="XM_018293474.2"/>
</dbReference>
<keyword evidence="2" id="KW-1185">Reference proteome</keyword>
<name>A0A179FRN0_METCM</name>
<dbReference type="AlphaFoldDB" id="A0A179FRN0"/>
<dbReference type="KEGG" id="pchm:VFPPC_15721"/>
<organism evidence="1 2">
    <name type="scientific">Pochonia chlamydosporia 170</name>
    <dbReference type="NCBI Taxonomy" id="1380566"/>
    <lineage>
        <taxon>Eukaryota</taxon>
        <taxon>Fungi</taxon>
        <taxon>Dikarya</taxon>
        <taxon>Ascomycota</taxon>
        <taxon>Pezizomycotina</taxon>
        <taxon>Sordariomycetes</taxon>
        <taxon>Hypocreomycetidae</taxon>
        <taxon>Hypocreales</taxon>
        <taxon>Clavicipitaceae</taxon>
        <taxon>Pochonia</taxon>
    </lineage>
</organism>
<gene>
    <name evidence="1" type="ORF">VFPPC_15721</name>
</gene>
<dbReference type="Proteomes" id="UP000078397">
    <property type="component" value="Unassembled WGS sequence"/>
</dbReference>
<evidence type="ECO:0000313" key="1">
    <source>
        <dbReference type="EMBL" id="OAQ67679.2"/>
    </source>
</evidence>